<dbReference type="AlphaFoldDB" id="E4XLB9"/>
<evidence type="ECO:0000256" key="1">
    <source>
        <dbReference type="SAM" id="MobiDB-lite"/>
    </source>
</evidence>
<proteinExistence type="predicted"/>
<evidence type="ECO:0000313" key="2">
    <source>
        <dbReference type="EMBL" id="CBY10880.1"/>
    </source>
</evidence>
<feature type="compositionally biased region" description="Basic and acidic residues" evidence="1">
    <location>
        <begin position="315"/>
        <end position="326"/>
    </location>
</feature>
<sequence>MSDKKLQIEQSTPSEDDQGIYARTKRCGSNKKDKPKTLKESRLYKPHQREFVNYAREIVEAILREDQQHDLETWTAALLNCNQLLSMFVRNSIATKRWDYARQPEEVFNTFIEAARREIEFPPLWPTFYLKEGEEKERSSFRKLPVKIKKDKKAALRKARRDFKRVDWKKAGARKAEEQERADKWKEQHGEGAGSRKHARWTYNRCNNDQETQTGKKRSDNKEAAATSSDRIEDPGFMTMEEAFKIAYKAATDSGPFTQTQRLREQTRQRREREEAERAAQEQIERERAERKIREAAEKRELEVRQKLAAEEAAKKEAEAEKRREEEEAELKQQLQQRKMVNKEVRKRAEEANEDWHTRHARVVLTRPIFTVEEHIWGGTPLSGNYYGLQLDEAALLERKAVLRMFLQKEAGEEYDAAVEAAWNSTLLKQRIETISTRGHRLSNRILSRSSWKLTAAAQPEQPSTFEDRRVVQYLLEFLELDGVERRFGELL</sequence>
<gene>
    <name evidence="2" type="ORF">GSOID_T00014496001</name>
</gene>
<organism evidence="2">
    <name type="scientific">Oikopleura dioica</name>
    <name type="common">Tunicate</name>
    <dbReference type="NCBI Taxonomy" id="34765"/>
    <lineage>
        <taxon>Eukaryota</taxon>
        <taxon>Metazoa</taxon>
        <taxon>Chordata</taxon>
        <taxon>Tunicata</taxon>
        <taxon>Appendicularia</taxon>
        <taxon>Copelata</taxon>
        <taxon>Oikopleuridae</taxon>
        <taxon>Oikopleura</taxon>
    </lineage>
</organism>
<dbReference type="Proteomes" id="UP000001307">
    <property type="component" value="Unassembled WGS sequence"/>
</dbReference>
<dbReference type="FunCoup" id="E4XLB9">
    <property type="interactions" value="42"/>
</dbReference>
<feature type="region of interest" description="Disordered" evidence="1">
    <location>
        <begin position="251"/>
        <end position="285"/>
    </location>
</feature>
<reference evidence="2" key="1">
    <citation type="journal article" date="2010" name="Science">
        <title>Plasticity of animal genome architecture unmasked by rapid evolution of a pelagic tunicate.</title>
        <authorList>
            <person name="Denoeud F."/>
            <person name="Henriet S."/>
            <person name="Mungpakdee S."/>
            <person name="Aury J.M."/>
            <person name="Da Silva C."/>
            <person name="Brinkmann H."/>
            <person name="Mikhaleva J."/>
            <person name="Olsen L.C."/>
            <person name="Jubin C."/>
            <person name="Canestro C."/>
            <person name="Bouquet J.M."/>
            <person name="Danks G."/>
            <person name="Poulain J."/>
            <person name="Campsteijn C."/>
            <person name="Adamski M."/>
            <person name="Cross I."/>
            <person name="Yadetie F."/>
            <person name="Muffato M."/>
            <person name="Louis A."/>
            <person name="Butcher S."/>
            <person name="Tsagkogeorga G."/>
            <person name="Konrad A."/>
            <person name="Singh S."/>
            <person name="Jensen M.F."/>
            <person name="Cong E.H."/>
            <person name="Eikeseth-Otteraa H."/>
            <person name="Noel B."/>
            <person name="Anthouard V."/>
            <person name="Porcel B.M."/>
            <person name="Kachouri-Lafond R."/>
            <person name="Nishino A."/>
            <person name="Ugolini M."/>
            <person name="Chourrout P."/>
            <person name="Nishida H."/>
            <person name="Aasland R."/>
            <person name="Huzurbazar S."/>
            <person name="Westhof E."/>
            <person name="Delsuc F."/>
            <person name="Lehrach H."/>
            <person name="Reinhardt R."/>
            <person name="Weissenbach J."/>
            <person name="Roy S.W."/>
            <person name="Artiguenave F."/>
            <person name="Postlethwait J.H."/>
            <person name="Manak J.R."/>
            <person name="Thompson E.M."/>
            <person name="Jaillon O."/>
            <person name="Du Pasquier L."/>
            <person name="Boudinot P."/>
            <person name="Liberles D.A."/>
            <person name="Volff J.N."/>
            <person name="Philippe H."/>
            <person name="Lenhard B."/>
            <person name="Roest Crollius H."/>
            <person name="Wincker P."/>
            <person name="Chourrout D."/>
        </authorList>
    </citation>
    <scope>NUCLEOTIDE SEQUENCE [LARGE SCALE GENOMIC DNA]</scope>
</reference>
<feature type="region of interest" description="Disordered" evidence="1">
    <location>
        <begin position="1"/>
        <end position="37"/>
    </location>
</feature>
<keyword evidence="3" id="KW-1185">Reference proteome</keyword>
<dbReference type="InParanoid" id="E4XLB9"/>
<name>E4XLB9_OIKDI</name>
<accession>E4XLB9</accession>
<feature type="compositionally biased region" description="Polar residues" evidence="1">
    <location>
        <begin position="204"/>
        <end position="213"/>
    </location>
</feature>
<feature type="compositionally biased region" description="Basic and acidic residues" evidence="1">
    <location>
        <begin position="262"/>
        <end position="285"/>
    </location>
</feature>
<feature type="region of interest" description="Disordered" evidence="1">
    <location>
        <begin position="315"/>
        <end position="352"/>
    </location>
</feature>
<dbReference type="EMBL" id="FN653069">
    <property type="protein sequence ID" value="CBY10880.1"/>
    <property type="molecule type" value="Genomic_DNA"/>
</dbReference>
<feature type="compositionally biased region" description="Basic and acidic residues" evidence="1">
    <location>
        <begin position="341"/>
        <end position="352"/>
    </location>
</feature>
<evidence type="ECO:0000313" key="3">
    <source>
        <dbReference type="Proteomes" id="UP000001307"/>
    </source>
</evidence>
<feature type="region of interest" description="Disordered" evidence="1">
    <location>
        <begin position="168"/>
        <end position="237"/>
    </location>
</feature>
<protein>
    <submittedName>
        <fullName evidence="2">Uncharacterized protein</fullName>
    </submittedName>
</protein>
<feature type="compositionally biased region" description="Basic and acidic residues" evidence="1">
    <location>
        <begin position="168"/>
        <end position="190"/>
    </location>
</feature>